<dbReference type="EMBL" id="BOMW01000012">
    <property type="protein sequence ID" value="GIF03616.1"/>
    <property type="molecule type" value="Genomic_DNA"/>
</dbReference>
<name>A0A919N3D1_9ACTN</name>
<dbReference type="Proteomes" id="UP000629619">
    <property type="component" value="Unassembled WGS sequence"/>
</dbReference>
<reference evidence="1" key="1">
    <citation type="submission" date="2021-01" db="EMBL/GenBank/DDBJ databases">
        <title>Whole genome shotgun sequence of Actinoplanes siamensis NBRC 109076.</title>
        <authorList>
            <person name="Komaki H."/>
            <person name="Tamura T."/>
        </authorList>
    </citation>
    <scope>NUCLEOTIDE SEQUENCE</scope>
    <source>
        <strain evidence="1">NBRC 109076</strain>
    </source>
</reference>
<evidence type="ECO:0000313" key="2">
    <source>
        <dbReference type="Proteomes" id="UP000629619"/>
    </source>
</evidence>
<keyword evidence="2" id="KW-1185">Reference proteome</keyword>
<comment type="caution">
    <text evidence="1">The sequence shown here is derived from an EMBL/GenBank/DDBJ whole genome shotgun (WGS) entry which is preliminary data.</text>
</comment>
<protein>
    <submittedName>
        <fullName evidence="1">Uncharacterized protein</fullName>
    </submittedName>
</protein>
<evidence type="ECO:0000313" key="1">
    <source>
        <dbReference type="EMBL" id="GIF03616.1"/>
    </source>
</evidence>
<organism evidence="1 2">
    <name type="scientific">Actinoplanes siamensis</name>
    <dbReference type="NCBI Taxonomy" id="1223317"/>
    <lineage>
        <taxon>Bacteria</taxon>
        <taxon>Bacillati</taxon>
        <taxon>Actinomycetota</taxon>
        <taxon>Actinomycetes</taxon>
        <taxon>Micromonosporales</taxon>
        <taxon>Micromonosporaceae</taxon>
        <taxon>Actinoplanes</taxon>
    </lineage>
</organism>
<dbReference type="AlphaFoldDB" id="A0A919N3D1"/>
<sequence>MSARVCPGCLLGAQGPHIVKTGTRAAEYRGMKPLASISSLASSGGQRTAGWQAQLRVDYVVNKVTQTHRGQTEDQVKQALQDQLRVFGVVPNAKQMAIYAQAISALPELPPNNHR</sequence>
<gene>
    <name evidence="1" type="ORF">Asi03nite_11540</name>
</gene>
<accession>A0A919N3D1</accession>
<proteinExistence type="predicted"/>